<reference evidence="2" key="2">
    <citation type="submission" date="2021-04" db="EMBL/GenBank/DDBJ databases">
        <title>Isolation and characterization of a novel species of the genus Sulfurimonas.</title>
        <authorList>
            <person name="Fukui M."/>
        </authorList>
    </citation>
    <scope>NUCLEOTIDE SEQUENCE</scope>
    <source>
        <strain evidence="2">H1576</strain>
    </source>
</reference>
<feature type="transmembrane region" description="Helical" evidence="1">
    <location>
        <begin position="5"/>
        <end position="26"/>
    </location>
</feature>
<protein>
    <submittedName>
        <fullName evidence="2">Uncharacterized protein</fullName>
    </submittedName>
</protein>
<accession>A0A975B116</accession>
<gene>
    <name evidence="2" type="ORF">GJV85_08640</name>
</gene>
<proteinExistence type="predicted"/>
<dbReference type="EMBL" id="CP046072">
    <property type="protein sequence ID" value="QSZ42175.1"/>
    <property type="molecule type" value="Genomic_DNA"/>
</dbReference>
<feature type="transmembrane region" description="Helical" evidence="1">
    <location>
        <begin position="38"/>
        <end position="56"/>
    </location>
</feature>
<keyword evidence="1" id="KW-0812">Transmembrane</keyword>
<keyword evidence="1" id="KW-1133">Transmembrane helix</keyword>
<reference evidence="2" key="1">
    <citation type="submission" date="2019-11" db="EMBL/GenBank/DDBJ databases">
        <authorList>
            <person name="Kojima H."/>
        </authorList>
    </citation>
    <scope>NUCLEOTIDE SEQUENCE</scope>
    <source>
        <strain evidence="2">H1576</strain>
    </source>
</reference>
<dbReference type="AlphaFoldDB" id="A0A975B116"/>
<organism evidence="2 3">
    <name type="scientific">Sulfurimonas aquatica</name>
    <dbReference type="NCBI Taxonomy" id="2672570"/>
    <lineage>
        <taxon>Bacteria</taxon>
        <taxon>Pseudomonadati</taxon>
        <taxon>Campylobacterota</taxon>
        <taxon>Epsilonproteobacteria</taxon>
        <taxon>Campylobacterales</taxon>
        <taxon>Sulfurimonadaceae</taxon>
        <taxon>Sulfurimonas</taxon>
    </lineage>
</organism>
<evidence type="ECO:0000313" key="3">
    <source>
        <dbReference type="Proteomes" id="UP000671852"/>
    </source>
</evidence>
<sequence length="220" mass="25300">MKNHLVNLLSIVVLVTIGFITFSLFFYNQVSTTYAQEIIAGFMGAIITVVITAMLLRQQSSNEILKEKNVAVFNAKLKYYEGFIEFLTIKFIDDGKLDDNEEKLFREWVMKVSLICGKEVSDTIDKFFLQSHIFRKVSFKQFTIDEKKDFVAWYKEQYGETCLISKDGESCEKFVGIGGLISHMKHDLGEIEITSKEDILSSKMVIDHIMASKFNKIIKI</sequence>
<keyword evidence="1" id="KW-0472">Membrane</keyword>
<dbReference type="RefSeq" id="WP_207560991.1">
    <property type="nucleotide sequence ID" value="NZ_CP046072.1"/>
</dbReference>
<keyword evidence="3" id="KW-1185">Reference proteome</keyword>
<evidence type="ECO:0000313" key="2">
    <source>
        <dbReference type="EMBL" id="QSZ42175.1"/>
    </source>
</evidence>
<evidence type="ECO:0000256" key="1">
    <source>
        <dbReference type="SAM" id="Phobius"/>
    </source>
</evidence>
<name>A0A975B116_9BACT</name>
<dbReference type="Proteomes" id="UP000671852">
    <property type="component" value="Chromosome"/>
</dbReference>
<dbReference type="KEGG" id="saqt:GJV85_08640"/>